<organism evidence="1 2">
    <name type="scientific">Dentiscutata erythropus</name>
    <dbReference type="NCBI Taxonomy" id="1348616"/>
    <lineage>
        <taxon>Eukaryota</taxon>
        <taxon>Fungi</taxon>
        <taxon>Fungi incertae sedis</taxon>
        <taxon>Mucoromycota</taxon>
        <taxon>Glomeromycotina</taxon>
        <taxon>Glomeromycetes</taxon>
        <taxon>Diversisporales</taxon>
        <taxon>Gigasporaceae</taxon>
        <taxon>Dentiscutata</taxon>
    </lineage>
</organism>
<dbReference type="Proteomes" id="UP000789405">
    <property type="component" value="Unassembled WGS sequence"/>
</dbReference>
<sequence>MAQKPRTTPLYDQLEHVDFVRSRMSSVNEAQQEFITYMNEITDPSLVNWVDYLNRFNIFLSKHVGFSNTFIESNLRKIVVHPKEIPPPEQDEKISFLLRTKRIPEIEEEEERIKHNISIEEDLYQDEKDAIVDMNDETKWDKLLNEWMIRYSEHAKVASAASEFAENVIGEINTKYRVEDSELDSNLTSEEIGSQGDLTLEKVLSFMSSGIQDSKGS</sequence>
<protein>
    <submittedName>
        <fullName evidence="1">1017_t:CDS:1</fullName>
    </submittedName>
</protein>
<dbReference type="EMBL" id="CAJVPY010014586">
    <property type="protein sequence ID" value="CAG8747316.1"/>
    <property type="molecule type" value="Genomic_DNA"/>
</dbReference>
<dbReference type="OrthoDB" id="5568181at2759"/>
<evidence type="ECO:0000313" key="1">
    <source>
        <dbReference type="EMBL" id="CAG8747316.1"/>
    </source>
</evidence>
<gene>
    <name evidence="1" type="ORF">DERYTH_LOCUS16551</name>
</gene>
<proteinExistence type="predicted"/>
<evidence type="ECO:0000313" key="2">
    <source>
        <dbReference type="Proteomes" id="UP000789405"/>
    </source>
</evidence>
<accession>A0A9N9NPR5</accession>
<dbReference type="AlphaFoldDB" id="A0A9N9NPR5"/>
<reference evidence="1" key="1">
    <citation type="submission" date="2021-06" db="EMBL/GenBank/DDBJ databases">
        <authorList>
            <person name="Kallberg Y."/>
            <person name="Tangrot J."/>
            <person name="Rosling A."/>
        </authorList>
    </citation>
    <scope>NUCLEOTIDE SEQUENCE</scope>
    <source>
        <strain evidence="1">MA453B</strain>
    </source>
</reference>
<keyword evidence="2" id="KW-1185">Reference proteome</keyword>
<name>A0A9N9NPR5_9GLOM</name>
<comment type="caution">
    <text evidence="1">The sequence shown here is derived from an EMBL/GenBank/DDBJ whole genome shotgun (WGS) entry which is preliminary data.</text>
</comment>